<accession>F8NUM1</accession>
<evidence type="ECO:0000313" key="4">
    <source>
        <dbReference type="EMBL" id="EGO25241.1"/>
    </source>
</evidence>
<dbReference type="Gene3D" id="3.40.50.150">
    <property type="entry name" value="Vaccinia Virus protein VP39"/>
    <property type="match status" value="1"/>
</dbReference>
<evidence type="ECO:0000256" key="2">
    <source>
        <dbReference type="ARBA" id="ARBA00022679"/>
    </source>
</evidence>
<dbReference type="HOGENOM" id="CLU_018398_0_2_1"/>
<dbReference type="GO" id="GO:0032259">
    <property type="term" value="P:methylation"/>
    <property type="evidence" value="ECO:0007669"/>
    <property type="project" value="UniProtKB-KW"/>
</dbReference>
<dbReference type="InterPro" id="IPR029063">
    <property type="entry name" value="SAM-dependent_MTases_sf"/>
</dbReference>
<dbReference type="EMBL" id="GL945433">
    <property type="protein sequence ID" value="EGO25241.1"/>
    <property type="molecule type" value="Genomic_DNA"/>
</dbReference>
<sequence length="295" mass="32817">MFDHMARLLASLCTHLGREQAKQEFKWMKQALDKGLIYAPTDLSTMVQRRLRGEPLQYILGTTPFGPLDLLTRPPILIPRPETEDWALRLANGFFPSPTRPLSVLDLCTGSGCIPLLLCHLWPPGTTRAIGVDISPSAIQLAIDNAVRCNIATYDEVPRTLPQTNTFTPLLGDIRDSAFLGSLKPPFDIVTANPPYIPKREYVELPTSVKDFEDPVALIGDPPEAAQQDGLSFYHCIAQLLSIKGMLKESAFVALEVGQGQAESVESILREVAAFREIDIWRDPWEKKRVVVARC</sequence>
<dbReference type="Gene3D" id="1.10.8.10">
    <property type="entry name" value="DNA helicase RuvA subunit, C-terminal domain"/>
    <property type="match status" value="1"/>
</dbReference>
<keyword evidence="1" id="KW-0489">Methyltransferase</keyword>
<dbReference type="CDD" id="cd02440">
    <property type="entry name" value="AdoMet_MTases"/>
    <property type="match status" value="1"/>
</dbReference>
<dbReference type="OrthoDB" id="269872at2759"/>
<dbReference type="InterPro" id="IPR050320">
    <property type="entry name" value="N5-glutamine_MTase"/>
</dbReference>
<dbReference type="GO" id="GO:0008276">
    <property type="term" value="F:protein methyltransferase activity"/>
    <property type="evidence" value="ECO:0007669"/>
    <property type="project" value="InterPro"/>
</dbReference>
<dbReference type="SUPFAM" id="SSF53335">
    <property type="entry name" value="S-adenosyl-L-methionine-dependent methyltransferases"/>
    <property type="match status" value="1"/>
</dbReference>
<dbReference type="RefSeq" id="XP_007317363.1">
    <property type="nucleotide sequence ID" value="XM_007317301.1"/>
</dbReference>
<evidence type="ECO:0000256" key="1">
    <source>
        <dbReference type="ARBA" id="ARBA00022603"/>
    </source>
</evidence>
<dbReference type="GO" id="GO:0005739">
    <property type="term" value="C:mitochondrion"/>
    <property type="evidence" value="ECO:0007669"/>
    <property type="project" value="TreeGrafter"/>
</dbReference>
<dbReference type="PANTHER" id="PTHR18895:SF74">
    <property type="entry name" value="MTRF1L RELEASE FACTOR GLUTAMINE METHYLTRANSFERASE"/>
    <property type="match status" value="1"/>
</dbReference>
<gene>
    <name evidence="4" type="ORF">SERLADRAFT_465105</name>
</gene>
<reference evidence="4" key="1">
    <citation type="submission" date="2011-04" db="EMBL/GenBank/DDBJ databases">
        <title>Evolution of plant cell wall degrading machinery underlies the functional diversity of forest fungi.</title>
        <authorList>
            <consortium name="US DOE Joint Genome Institute (JGI-PGF)"/>
            <person name="Eastwood D.C."/>
            <person name="Floudas D."/>
            <person name="Binder M."/>
            <person name="Majcherczyk A."/>
            <person name="Schneider P."/>
            <person name="Aerts A."/>
            <person name="Asiegbu F.O."/>
            <person name="Baker S.E."/>
            <person name="Barry K."/>
            <person name="Bendiksby M."/>
            <person name="Blumentritt M."/>
            <person name="Coutinho P.M."/>
            <person name="Cullen D."/>
            <person name="Cullen D."/>
            <person name="Gathman A."/>
            <person name="Goodell B."/>
            <person name="Henrissat B."/>
            <person name="Ihrmark K."/>
            <person name="Kauserud H."/>
            <person name="Kohler A."/>
            <person name="LaButti K."/>
            <person name="Lapidus A."/>
            <person name="Lavin J.L."/>
            <person name="Lee Y.-H."/>
            <person name="Lindquist E."/>
            <person name="Lilly W."/>
            <person name="Lucas S."/>
            <person name="Morin E."/>
            <person name="Murat C."/>
            <person name="Oguiza J.A."/>
            <person name="Park J."/>
            <person name="Pisabarro A.G."/>
            <person name="Riley R."/>
            <person name="Rosling A."/>
            <person name="Salamov A."/>
            <person name="Schmidt O."/>
            <person name="Schmutz J."/>
            <person name="Skrede I."/>
            <person name="Stenlid J."/>
            <person name="Wiebenga A."/>
            <person name="Xie X."/>
            <person name="Kues U."/>
            <person name="Hibbett D.S."/>
            <person name="Hoffmeister D."/>
            <person name="Hogberg N."/>
            <person name="Martin F."/>
            <person name="Grigoriev I.V."/>
            <person name="Watkinson S.C."/>
        </authorList>
    </citation>
    <scope>NUCLEOTIDE SEQUENCE</scope>
    <source>
        <strain evidence="4">S7.9</strain>
    </source>
</reference>
<keyword evidence="2" id="KW-0808">Transferase</keyword>
<dbReference type="AlphaFoldDB" id="F8NUM1"/>
<dbReference type="NCBIfam" id="TIGR00536">
    <property type="entry name" value="hemK_fam"/>
    <property type="match status" value="1"/>
</dbReference>
<dbReference type="Proteomes" id="UP000008064">
    <property type="component" value="Unassembled WGS sequence"/>
</dbReference>
<dbReference type="InterPro" id="IPR004556">
    <property type="entry name" value="HemK-like"/>
</dbReference>
<keyword evidence="3" id="KW-0949">S-adenosyl-L-methionine</keyword>
<evidence type="ECO:0000256" key="3">
    <source>
        <dbReference type="ARBA" id="ARBA00022691"/>
    </source>
</evidence>
<dbReference type="KEGG" id="sla:SERLADRAFT_465105"/>
<organism>
    <name type="scientific">Serpula lacrymans var. lacrymans (strain S7.9)</name>
    <name type="common">Dry rot fungus</name>
    <dbReference type="NCBI Taxonomy" id="578457"/>
    <lineage>
        <taxon>Eukaryota</taxon>
        <taxon>Fungi</taxon>
        <taxon>Dikarya</taxon>
        <taxon>Basidiomycota</taxon>
        <taxon>Agaricomycotina</taxon>
        <taxon>Agaricomycetes</taxon>
        <taxon>Agaricomycetidae</taxon>
        <taxon>Boletales</taxon>
        <taxon>Coniophorineae</taxon>
        <taxon>Serpulaceae</taxon>
        <taxon>Serpula</taxon>
    </lineage>
</organism>
<dbReference type="PANTHER" id="PTHR18895">
    <property type="entry name" value="HEMK METHYLTRANSFERASE"/>
    <property type="match status" value="1"/>
</dbReference>
<dbReference type="GeneID" id="18818844"/>
<proteinExistence type="predicted"/>
<name>F8NUM1_SERL9</name>
<protein>
    <submittedName>
        <fullName evidence="4">Uncharacterized protein</fullName>
    </submittedName>
</protein>